<evidence type="ECO:0008006" key="3">
    <source>
        <dbReference type="Google" id="ProtNLM"/>
    </source>
</evidence>
<organism evidence="1 2">
    <name type="scientific">Nonomuraea montanisoli</name>
    <dbReference type="NCBI Taxonomy" id="2741721"/>
    <lineage>
        <taxon>Bacteria</taxon>
        <taxon>Bacillati</taxon>
        <taxon>Actinomycetota</taxon>
        <taxon>Actinomycetes</taxon>
        <taxon>Streptosporangiales</taxon>
        <taxon>Streptosporangiaceae</taxon>
        <taxon>Nonomuraea</taxon>
    </lineage>
</organism>
<proteinExistence type="predicted"/>
<dbReference type="InterPro" id="IPR036894">
    <property type="entry name" value="YbaB-like_sf"/>
</dbReference>
<dbReference type="Proteomes" id="UP000586042">
    <property type="component" value="Unassembled WGS sequence"/>
</dbReference>
<accession>A0A7Y6I668</accession>
<keyword evidence="2" id="KW-1185">Reference proteome</keyword>
<dbReference type="AlphaFoldDB" id="A0A7Y6I668"/>
<dbReference type="InterPro" id="IPR004401">
    <property type="entry name" value="YbaB/EbfC"/>
</dbReference>
<sequence length="120" mass="12940">MPTRQEADDPRGRGESAAGQVVAVVGADGLLESLSLNPRSLRMGSDELAEHVVSAVRAAQQDLVARTDEPPPDAEEAEGDAIDPAELMHRLDELEVQSLRDFASLNATLDELLRRMEGHS</sequence>
<gene>
    <name evidence="1" type="ORF">HTZ77_08510</name>
</gene>
<dbReference type="RefSeq" id="WP_175588919.1">
    <property type="nucleotide sequence ID" value="NZ_JABWGN010000003.1"/>
</dbReference>
<evidence type="ECO:0000313" key="1">
    <source>
        <dbReference type="EMBL" id="NUW31465.1"/>
    </source>
</evidence>
<evidence type="ECO:0000313" key="2">
    <source>
        <dbReference type="Proteomes" id="UP000586042"/>
    </source>
</evidence>
<reference evidence="1 2" key="1">
    <citation type="submission" date="2020-06" db="EMBL/GenBank/DDBJ databases">
        <title>Nonomuraea sp. SMC257, a novel actinomycete isolated from soil.</title>
        <authorList>
            <person name="Chanama M."/>
        </authorList>
    </citation>
    <scope>NUCLEOTIDE SEQUENCE [LARGE SCALE GENOMIC DNA]</scope>
    <source>
        <strain evidence="1 2">SMC257</strain>
    </source>
</reference>
<protein>
    <recommendedName>
        <fullName evidence="3">YbaB/EbfC family nucleoid-associated protein</fullName>
    </recommendedName>
</protein>
<dbReference type="Gene3D" id="3.30.1310.10">
    <property type="entry name" value="Nucleoid-associated protein YbaB-like domain"/>
    <property type="match status" value="1"/>
</dbReference>
<dbReference type="EMBL" id="JABWGN010000003">
    <property type="protein sequence ID" value="NUW31465.1"/>
    <property type="molecule type" value="Genomic_DNA"/>
</dbReference>
<name>A0A7Y6I668_9ACTN</name>
<comment type="caution">
    <text evidence="1">The sequence shown here is derived from an EMBL/GenBank/DDBJ whole genome shotgun (WGS) entry which is preliminary data.</text>
</comment>
<dbReference type="SUPFAM" id="SSF82607">
    <property type="entry name" value="YbaB-like"/>
    <property type="match status" value="1"/>
</dbReference>
<dbReference type="Pfam" id="PF02575">
    <property type="entry name" value="YbaB_DNA_bd"/>
    <property type="match status" value="1"/>
</dbReference>
<dbReference type="GO" id="GO:0003677">
    <property type="term" value="F:DNA binding"/>
    <property type="evidence" value="ECO:0007669"/>
    <property type="project" value="InterPro"/>
</dbReference>